<evidence type="ECO:0000256" key="3">
    <source>
        <dbReference type="ARBA" id="ARBA00022448"/>
    </source>
</evidence>
<evidence type="ECO:0000256" key="7">
    <source>
        <dbReference type="ARBA" id="ARBA00023136"/>
    </source>
</evidence>
<comment type="subcellular location">
    <subcellularLocation>
        <location evidence="1">Cell membrane</location>
        <topology evidence="1">Multi-pass membrane protein</topology>
    </subcellularLocation>
</comment>
<evidence type="ECO:0000256" key="4">
    <source>
        <dbReference type="ARBA" id="ARBA00022475"/>
    </source>
</evidence>
<feature type="transmembrane region" description="Helical" evidence="8">
    <location>
        <begin position="114"/>
        <end position="136"/>
    </location>
</feature>
<dbReference type="Pfam" id="PF01032">
    <property type="entry name" value="FecCD"/>
    <property type="match status" value="1"/>
</dbReference>
<feature type="transmembrane region" description="Helical" evidence="8">
    <location>
        <begin position="267"/>
        <end position="292"/>
    </location>
</feature>
<dbReference type="AlphaFoldDB" id="A0A3G6J899"/>
<feature type="transmembrane region" description="Helical" evidence="8">
    <location>
        <begin position="148"/>
        <end position="169"/>
    </location>
</feature>
<comment type="similarity">
    <text evidence="2">Belongs to the binding-protein-dependent transport system permease family. FecCD subfamily.</text>
</comment>
<dbReference type="Gene3D" id="1.10.3470.10">
    <property type="entry name" value="ABC transporter involved in vitamin B12 uptake, BtuC"/>
    <property type="match status" value="1"/>
</dbReference>
<evidence type="ECO:0000256" key="6">
    <source>
        <dbReference type="ARBA" id="ARBA00022989"/>
    </source>
</evidence>
<evidence type="ECO:0000313" key="9">
    <source>
        <dbReference type="EMBL" id="AZA14032.1"/>
    </source>
</evidence>
<dbReference type="CDD" id="cd06550">
    <property type="entry name" value="TM_ABC_iron-siderophores_like"/>
    <property type="match status" value="1"/>
</dbReference>
<dbReference type="OrthoDB" id="4455417at2"/>
<keyword evidence="10" id="KW-1185">Reference proteome</keyword>
<evidence type="ECO:0000256" key="8">
    <source>
        <dbReference type="SAM" id="Phobius"/>
    </source>
</evidence>
<dbReference type="InterPro" id="IPR037294">
    <property type="entry name" value="ABC_BtuC-like"/>
</dbReference>
<accession>A0A3G6J899</accession>
<gene>
    <name evidence="9" type="primary">yfhA2</name>
    <name evidence="9" type="ORF">CCHOA_08205</name>
</gene>
<keyword evidence="5 8" id="KW-0812">Transmembrane</keyword>
<dbReference type="SUPFAM" id="SSF81345">
    <property type="entry name" value="ABC transporter involved in vitamin B12 uptake, BtuC"/>
    <property type="match status" value="1"/>
</dbReference>
<reference evidence="9 10" key="1">
    <citation type="submission" date="2018-11" db="EMBL/GenBank/DDBJ databases">
        <authorList>
            <person name="Kleinhagauer T."/>
            <person name="Glaeser S.P."/>
            <person name="Spergser J."/>
            <person name="Ruckert C."/>
            <person name="Kaempfer P."/>
            <person name="Busse H.-J."/>
        </authorList>
    </citation>
    <scope>NUCLEOTIDE SEQUENCE [LARGE SCALE GENOMIC DNA]</scope>
    <source>
        <strain evidence="9 10">200CH</strain>
    </source>
</reference>
<organism evidence="9 10">
    <name type="scientific">Corynebacterium choanae</name>
    <dbReference type="NCBI Taxonomy" id="1862358"/>
    <lineage>
        <taxon>Bacteria</taxon>
        <taxon>Bacillati</taxon>
        <taxon>Actinomycetota</taxon>
        <taxon>Actinomycetes</taxon>
        <taxon>Mycobacteriales</taxon>
        <taxon>Corynebacteriaceae</taxon>
        <taxon>Corynebacterium</taxon>
    </lineage>
</organism>
<dbReference type="GO" id="GO:0005886">
    <property type="term" value="C:plasma membrane"/>
    <property type="evidence" value="ECO:0007669"/>
    <property type="project" value="UniProtKB-SubCell"/>
</dbReference>
<dbReference type="GO" id="GO:0022857">
    <property type="term" value="F:transmembrane transporter activity"/>
    <property type="evidence" value="ECO:0007669"/>
    <property type="project" value="InterPro"/>
</dbReference>
<evidence type="ECO:0000313" key="10">
    <source>
        <dbReference type="Proteomes" id="UP000269019"/>
    </source>
</evidence>
<dbReference type="InterPro" id="IPR000522">
    <property type="entry name" value="ABC_transptr_permease_BtuC"/>
</dbReference>
<dbReference type="GO" id="GO:0033214">
    <property type="term" value="P:siderophore-iron import into cell"/>
    <property type="evidence" value="ECO:0007669"/>
    <property type="project" value="TreeGrafter"/>
</dbReference>
<dbReference type="Proteomes" id="UP000269019">
    <property type="component" value="Chromosome"/>
</dbReference>
<evidence type="ECO:0000256" key="1">
    <source>
        <dbReference type="ARBA" id="ARBA00004651"/>
    </source>
</evidence>
<dbReference type="EMBL" id="CP033896">
    <property type="protein sequence ID" value="AZA14032.1"/>
    <property type="molecule type" value="Genomic_DNA"/>
</dbReference>
<name>A0A3G6J899_9CORY</name>
<dbReference type="PANTHER" id="PTHR30472:SF24">
    <property type="entry name" value="FERRIC ENTEROBACTIN TRANSPORT SYSTEM PERMEASE PROTEIN FEPG"/>
    <property type="match status" value="1"/>
</dbReference>
<feature type="transmembrane region" description="Helical" evidence="8">
    <location>
        <begin position="334"/>
        <end position="355"/>
    </location>
</feature>
<proteinExistence type="inferred from homology"/>
<keyword evidence="4" id="KW-1003">Cell membrane</keyword>
<feature type="transmembrane region" description="Helical" evidence="8">
    <location>
        <begin position="30"/>
        <end position="49"/>
    </location>
</feature>
<protein>
    <submittedName>
        <fullName evidence="9">Putative siderophore transport system permease protein YfhA</fullName>
    </submittedName>
</protein>
<dbReference type="PANTHER" id="PTHR30472">
    <property type="entry name" value="FERRIC ENTEROBACTIN TRANSPORT SYSTEM PERMEASE PROTEIN"/>
    <property type="match status" value="1"/>
</dbReference>
<feature type="transmembrane region" description="Helical" evidence="8">
    <location>
        <begin position="210"/>
        <end position="236"/>
    </location>
</feature>
<dbReference type="KEGG" id="ccho:CCHOA_08205"/>
<evidence type="ECO:0000256" key="5">
    <source>
        <dbReference type="ARBA" id="ARBA00022692"/>
    </source>
</evidence>
<keyword evidence="3" id="KW-0813">Transport</keyword>
<keyword evidence="7 8" id="KW-0472">Membrane</keyword>
<evidence type="ECO:0000256" key="2">
    <source>
        <dbReference type="ARBA" id="ARBA00007935"/>
    </source>
</evidence>
<dbReference type="RefSeq" id="WP_123928912.1">
    <property type="nucleotide sequence ID" value="NZ_CP033896.1"/>
</dbReference>
<sequence length="361" mass="36319">MSIRILHNTATSTIRSTGSRNRNLALSRRGRWGVIVFAVGVILLVTAVITGDFPVTVADCVRIVFGDGSPVERKIVLDLRLGRALSAWCVGACLGAAGALTQSVARNPLASPDVLGITQGAALAAVAALTGLPALLTPAMGTATQVGVSAAALVGGLTTGVVVWVLAAPKRGQPTAVVLVGVGVSVMLQAATTWLIAATDLDQAAAAHRWLAGSLAATSLATVPLPLTCCIAVLFLSPWLAFHLPILQLGPTLAHPLGAPVSHLQRLMLGLAIMLTAAAVAVAGPVGFVAFAAPHIARKLGGDGLPPVLLSAQCGAVMVLGADVTSGVLVGGTLPAGILTTFAGAPILLITLAQLHRRSTS</sequence>
<keyword evidence="6 8" id="KW-1133">Transmembrane helix</keyword>
<feature type="transmembrane region" description="Helical" evidence="8">
    <location>
        <begin position="175"/>
        <end position="198"/>
    </location>
</feature>